<dbReference type="Gene3D" id="3.40.50.10110">
    <property type="entry name" value="DNA polymerase III subunit chi"/>
    <property type="match status" value="1"/>
</dbReference>
<dbReference type="Proteomes" id="UP000277424">
    <property type="component" value="Unassembled WGS sequence"/>
</dbReference>
<accession>A0A420WP13</accession>
<proteinExistence type="predicted"/>
<sequence>MATIWFYHLQRSGLEDELPKLLEKVQERGKRAVVMAGSPERVEALTQHLWSYRDDSFLPHGNAKDGNPAEQPIWLTETDENPNEAAYLFLTDGAVSEKLEEYERCHDMFDGRDQEALTAARARWKALKAAGHELAYWRQKEQGGWEKAA</sequence>
<dbReference type="InterPro" id="IPR036768">
    <property type="entry name" value="PolIII_chi_sf"/>
</dbReference>
<name>A0A420WP13_9PROT</name>
<organism evidence="1 2">
    <name type="scientific">Oceanibaculum indicum</name>
    <dbReference type="NCBI Taxonomy" id="526216"/>
    <lineage>
        <taxon>Bacteria</taxon>
        <taxon>Pseudomonadati</taxon>
        <taxon>Pseudomonadota</taxon>
        <taxon>Alphaproteobacteria</taxon>
        <taxon>Rhodospirillales</taxon>
        <taxon>Oceanibaculaceae</taxon>
        <taxon>Oceanibaculum</taxon>
    </lineage>
</organism>
<dbReference type="Pfam" id="PF04364">
    <property type="entry name" value="DNA_pol3_chi"/>
    <property type="match status" value="1"/>
</dbReference>
<dbReference type="GO" id="GO:0032298">
    <property type="term" value="P:positive regulation of DNA-templated DNA replication initiation"/>
    <property type="evidence" value="ECO:0007669"/>
    <property type="project" value="TreeGrafter"/>
</dbReference>
<reference evidence="1 2" key="1">
    <citation type="submission" date="2018-10" db="EMBL/GenBank/DDBJ databases">
        <title>Comparative analysis of microorganisms from saline springs in Andes Mountain Range, Colombia.</title>
        <authorList>
            <person name="Rubin E."/>
        </authorList>
    </citation>
    <scope>NUCLEOTIDE SEQUENCE [LARGE SCALE GENOMIC DNA]</scope>
    <source>
        <strain evidence="1 2">USBA 36</strain>
    </source>
</reference>
<dbReference type="AlphaFoldDB" id="A0A420WP13"/>
<dbReference type="InterPro" id="IPR007459">
    <property type="entry name" value="DNA_pol3_chi"/>
</dbReference>
<dbReference type="PANTHER" id="PTHR38767">
    <property type="entry name" value="DNA POLYMERASE III SUBUNIT CHI"/>
    <property type="match status" value="1"/>
</dbReference>
<dbReference type="OrthoDB" id="9795973at2"/>
<dbReference type="SUPFAM" id="SSF102400">
    <property type="entry name" value="DNA polymerase III chi subunit"/>
    <property type="match status" value="1"/>
</dbReference>
<gene>
    <name evidence="1" type="ORF">BCL74_0550</name>
</gene>
<dbReference type="NCBIfam" id="NF004347">
    <property type="entry name" value="PRK05728.1-4"/>
    <property type="match status" value="1"/>
</dbReference>
<dbReference type="EMBL" id="RBIG01000001">
    <property type="protein sequence ID" value="RKQ72781.1"/>
    <property type="molecule type" value="Genomic_DNA"/>
</dbReference>
<dbReference type="GO" id="GO:0003887">
    <property type="term" value="F:DNA-directed DNA polymerase activity"/>
    <property type="evidence" value="ECO:0007669"/>
    <property type="project" value="InterPro"/>
</dbReference>
<comment type="caution">
    <text evidence="1">The sequence shown here is derived from an EMBL/GenBank/DDBJ whole genome shotgun (WGS) entry which is preliminary data.</text>
</comment>
<protein>
    <submittedName>
        <fullName evidence="1">DNA polymerase III chi subunit</fullName>
    </submittedName>
</protein>
<evidence type="ECO:0000313" key="2">
    <source>
        <dbReference type="Proteomes" id="UP000277424"/>
    </source>
</evidence>
<dbReference type="GO" id="GO:0003677">
    <property type="term" value="F:DNA binding"/>
    <property type="evidence" value="ECO:0007669"/>
    <property type="project" value="InterPro"/>
</dbReference>
<dbReference type="RefSeq" id="WP_008944890.1">
    <property type="nucleotide sequence ID" value="NZ_RBIG01000001.1"/>
</dbReference>
<dbReference type="GO" id="GO:0006260">
    <property type="term" value="P:DNA replication"/>
    <property type="evidence" value="ECO:0007669"/>
    <property type="project" value="InterPro"/>
</dbReference>
<evidence type="ECO:0000313" key="1">
    <source>
        <dbReference type="EMBL" id="RKQ72781.1"/>
    </source>
</evidence>
<dbReference type="PANTHER" id="PTHR38767:SF1">
    <property type="entry name" value="DNA POLYMERASE III SUBUNIT CHI"/>
    <property type="match status" value="1"/>
</dbReference>